<accession>A0A3G7TVD0</accession>
<dbReference type="RefSeq" id="WP_124321801.1">
    <property type="nucleotide sequence ID" value="NZ_CP027753.1"/>
</dbReference>
<evidence type="ECO:0000313" key="2">
    <source>
        <dbReference type="EMBL" id="AZE50358.1"/>
    </source>
</evidence>
<sequence>MKKVKSNASKNQLQALDNPVSVRANEPFLPTQQQELRESVPRASIIGFNGQLFDSVSGTYLLGNGYRAYSPAMRAFYSPDSLSPFGAGGVSRYQYCNLNPVNYTDPSGHSVVGGALALIGALSVVTGGVATGLEVGRRVHEYSDPEYSSYLRELSIGFGVASAVLGTVAIAGGVGRSIYKAFRSYKVLHNRSASDFVSGARVGDMQITSGGIGSEILTHGRPFLTQTSSPVSGRRLAEQLADNLPSGPLKMTSCYAGFGGRFASQAQVVANSLDRTVLATTWKTNGLGTNAVWTAYRAQSPMRAAITQTLNTGLSRVSKAVLRSERLIRTLPVFSL</sequence>
<organism evidence="2 3">
    <name type="scientific">Pseudomonas chlororaphis</name>
    <dbReference type="NCBI Taxonomy" id="587753"/>
    <lineage>
        <taxon>Bacteria</taxon>
        <taxon>Pseudomonadati</taxon>
        <taxon>Pseudomonadota</taxon>
        <taxon>Gammaproteobacteria</taxon>
        <taxon>Pseudomonadales</taxon>
        <taxon>Pseudomonadaceae</taxon>
        <taxon>Pseudomonas</taxon>
    </lineage>
</organism>
<dbReference type="Proteomes" id="UP000268048">
    <property type="component" value="Chromosome"/>
</dbReference>
<feature type="transmembrane region" description="Helical" evidence="1">
    <location>
        <begin position="115"/>
        <end position="136"/>
    </location>
</feature>
<dbReference type="EMBL" id="CP027753">
    <property type="protein sequence ID" value="AZE50358.1"/>
    <property type="molecule type" value="Genomic_DNA"/>
</dbReference>
<protein>
    <submittedName>
        <fullName evidence="2">YD repeat protein</fullName>
    </submittedName>
</protein>
<keyword evidence="1" id="KW-1133">Transmembrane helix</keyword>
<dbReference type="AlphaFoldDB" id="A0A3G7TVD0"/>
<keyword evidence="1" id="KW-0812">Transmembrane</keyword>
<evidence type="ECO:0000256" key="1">
    <source>
        <dbReference type="SAM" id="Phobius"/>
    </source>
</evidence>
<dbReference type="InterPro" id="IPR022385">
    <property type="entry name" value="Rhs_assc_core"/>
</dbReference>
<feature type="transmembrane region" description="Helical" evidence="1">
    <location>
        <begin position="156"/>
        <end position="179"/>
    </location>
</feature>
<keyword evidence="1" id="KW-0472">Membrane</keyword>
<name>A0A3G7TVD0_9PSED</name>
<evidence type="ECO:0000313" key="3">
    <source>
        <dbReference type="Proteomes" id="UP000268048"/>
    </source>
</evidence>
<dbReference type="NCBIfam" id="TIGR03696">
    <property type="entry name" value="Rhs_assc_core"/>
    <property type="match status" value="1"/>
</dbReference>
<gene>
    <name evidence="2" type="ORF">C4K04_4703</name>
</gene>
<dbReference type="Gene3D" id="2.180.10.10">
    <property type="entry name" value="RHS repeat-associated core"/>
    <property type="match status" value="1"/>
</dbReference>
<proteinExistence type="predicted"/>
<reference evidence="2 3" key="1">
    <citation type="submission" date="2018-03" db="EMBL/GenBank/DDBJ databases">
        <title>Diversity of phytobeneficial traits revealed by whole-genome analysis of worldwide-isolated phenazine-producing Pseudomonas spp.</title>
        <authorList>
            <person name="Biessy A."/>
            <person name="Novinscak A."/>
            <person name="Blom J."/>
            <person name="Leger G."/>
            <person name="Thomashow L.S."/>
            <person name="Cazorla F.M."/>
            <person name="Josic D."/>
            <person name="Filion M."/>
        </authorList>
    </citation>
    <scope>NUCLEOTIDE SEQUENCE [LARGE SCALE GENOMIC DNA]</scope>
    <source>
        <strain evidence="2 3">B25</strain>
    </source>
</reference>